<dbReference type="STRING" id="1121338.CLTEP_20150"/>
<dbReference type="SUPFAM" id="SSF55073">
    <property type="entry name" value="Nucleotide cyclase"/>
    <property type="match status" value="1"/>
</dbReference>
<keyword evidence="2" id="KW-0548">Nucleotidyltransferase</keyword>
<dbReference type="Pfam" id="PF00990">
    <property type="entry name" value="GGDEF"/>
    <property type="match status" value="1"/>
</dbReference>
<keyword evidence="3" id="KW-1185">Reference proteome</keyword>
<dbReference type="PANTHER" id="PTHR45138:SF9">
    <property type="entry name" value="DIGUANYLATE CYCLASE DGCM-RELATED"/>
    <property type="match status" value="1"/>
</dbReference>
<dbReference type="GO" id="GO:0043709">
    <property type="term" value="P:cell adhesion involved in single-species biofilm formation"/>
    <property type="evidence" value="ECO:0007669"/>
    <property type="project" value="TreeGrafter"/>
</dbReference>
<dbReference type="PROSITE" id="PS50887">
    <property type="entry name" value="GGDEF"/>
    <property type="match status" value="1"/>
</dbReference>
<keyword evidence="2" id="KW-0808">Transferase</keyword>
<reference evidence="2 3" key="1">
    <citation type="submission" date="2016-02" db="EMBL/GenBank/DDBJ databases">
        <title>Genome sequence of Clostridium tepidiprofundi DSM 19306.</title>
        <authorList>
            <person name="Poehlein A."/>
            <person name="Daniel R."/>
        </authorList>
    </citation>
    <scope>NUCLEOTIDE SEQUENCE [LARGE SCALE GENOMIC DNA]</scope>
    <source>
        <strain evidence="2 3">DSM 19306</strain>
    </source>
</reference>
<dbReference type="AlphaFoldDB" id="A0A151B2C4"/>
<dbReference type="NCBIfam" id="TIGR00254">
    <property type="entry name" value="GGDEF"/>
    <property type="match status" value="1"/>
</dbReference>
<dbReference type="GO" id="GO:1902201">
    <property type="term" value="P:negative regulation of bacterial-type flagellum-dependent cell motility"/>
    <property type="evidence" value="ECO:0007669"/>
    <property type="project" value="TreeGrafter"/>
</dbReference>
<dbReference type="InterPro" id="IPR050469">
    <property type="entry name" value="Diguanylate_Cyclase"/>
</dbReference>
<evidence type="ECO:0000313" key="3">
    <source>
        <dbReference type="Proteomes" id="UP000075531"/>
    </source>
</evidence>
<protein>
    <submittedName>
        <fullName evidence="2">Putative diguanylate cyclase YcdT</fullName>
        <ecNumber evidence="2">2.7.7.65</ecNumber>
    </submittedName>
</protein>
<organism evidence="2 3">
    <name type="scientific">Clostridium tepidiprofundi DSM 19306</name>
    <dbReference type="NCBI Taxonomy" id="1121338"/>
    <lineage>
        <taxon>Bacteria</taxon>
        <taxon>Bacillati</taxon>
        <taxon>Bacillota</taxon>
        <taxon>Clostridia</taxon>
        <taxon>Eubacteriales</taxon>
        <taxon>Clostridiaceae</taxon>
        <taxon>Clostridium</taxon>
    </lineage>
</organism>
<dbReference type="Gene3D" id="3.30.70.270">
    <property type="match status" value="1"/>
</dbReference>
<dbReference type="InterPro" id="IPR029016">
    <property type="entry name" value="GAF-like_dom_sf"/>
</dbReference>
<dbReference type="InterPro" id="IPR003018">
    <property type="entry name" value="GAF"/>
</dbReference>
<dbReference type="CDD" id="cd01949">
    <property type="entry name" value="GGDEF"/>
    <property type="match status" value="1"/>
</dbReference>
<dbReference type="Gene3D" id="3.30.450.40">
    <property type="match status" value="1"/>
</dbReference>
<comment type="caution">
    <text evidence="2">The sequence shown here is derived from an EMBL/GenBank/DDBJ whole genome shotgun (WGS) entry which is preliminary data.</text>
</comment>
<dbReference type="RefSeq" id="WP_066826295.1">
    <property type="nucleotide sequence ID" value="NZ_LTBA01000027.1"/>
</dbReference>
<dbReference type="SMART" id="SM00267">
    <property type="entry name" value="GGDEF"/>
    <property type="match status" value="1"/>
</dbReference>
<dbReference type="EC" id="2.7.7.65" evidence="2"/>
<evidence type="ECO:0000259" key="1">
    <source>
        <dbReference type="PROSITE" id="PS50887"/>
    </source>
</evidence>
<dbReference type="SUPFAM" id="SSF55781">
    <property type="entry name" value="GAF domain-like"/>
    <property type="match status" value="1"/>
</dbReference>
<name>A0A151B2C4_9CLOT</name>
<dbReference type="GO" id="GO:0005886">
    <property type="term" value="C:plasma membrane"/>
    <property type="evidence" value="ECO:0007669"/>
    <property type="project" value="TreeGrafter"/>
</dbReference>
<accession>A0A151B2C4</accession>
<dbReference type="GO" id="GO:0052621">
    <property type="term" value="F:diguanylate cyclase activity"/>
    <property type="evidence" value="ECO:0007669"/>
    <property type="project" value="UniProtKB-EC"/>
</dbReference>
<dbReference type="PATRIC" id="fig|1121338.3.peg.2097"/>
<feature type="domain" description="GGDEF" evidence="1">
    <location>
        <begin position="228"/>
        <end position="360"/>
    </location>
</feature>
<dbReference type="InterPro" id="IPR043128">
    <property type="entry name" value="Rev_trsase/Diguanyl_cyclase"/>
</dbReference>
<dbReference type="Pfam" id="PF13185">
    <property type="entry name" value="GAF_2"/>
    <property type="match status" value="1"/>
</dbReference>
<dbReference type="PANTHER" id="PTHR45138">
    <property type="entry name" value="REGULATORY COMPONENTS OF SENSORY TRANSDUCTION SYSTEM"/>
    <property type="match status" value="1"/>
</dbReference>
<sequence>MAYNEKLLHEYKKIKEEFINYQNFTESTIQMLSDKNSKLEKKLNVMANIVEISKYINLNLSNDNLANVINDMIIGILGVAYSTIYISENSDWVVKATNISHEDFALHQEFHFNPLKKNNPFILNLGDTYDNNNLVALTGIHSVSGVPINIRDNELGFIVVEHNLMYFFDVEHIKFLSSIANQIGIALENNSLYKKVKDMSIKDSFLGIYNRKYFFDTVEKFISENPKQVFGIVMVDLDDFKKHNDKYGHLFGDYVLMNVTDIIKRNISSEDILARYGGEEIIIYLNDIKSSDEAFDKIEKIRREISETVFEYGNNASKITASFGIGFYPYNGLSLEEVINASDNMLYKAKEMGKNKVVCA</sequence>
<dbReference type="InterPro" id="IPR000160">
    <property type="entry name" value="GGDEF_dom"/>
</dbReference>
<dbReference type="Proteomes" id="UP000075531">
    <property type="component" value="Unassembled WGS sequence"/>
</dbReference>
<proteinExistence type="predicted"/>
<evidence type="ECO:0000313" key="2">
    <source>
        <dbReference type="EMBL" id="KYH34069.1"/>
    </source>
</evidence>
<gene>
    <name evidence="2" type="primary">ycdT</name>
    <name evidence="2" type="ORF">CLTEP_20150</name>
</gene>
<dbReference type="EMBL" id="LTBA01000027">
    <property type="protein sequence ID" value="KYH34069.1"/>
    <property type="molecule type" value="Genomic_DNA"/>
</dbReference>
<dbReference type="InterPro" id="IPR029787">
    <property type="entry name" value="Nucleotide_cyclase"/>
</dbReference>